<dbReference type="Proteomes" id="UP001163266">
    <property type="component" value="Chromosome"/>
</dbReference>
<proteinExistence type="inferred from homology"/>
<evidence type="ECO:0000256" key="4">
    <source>
        <dbReference type="ARBA" id="ARBA00022692"/>
    </source>
</evidence>
<comment type="subcellular location">
    <subcellularLocation>
        <location evidence="1 7">Cell membrane</location>
        <topology evidence="1 7">Multi-pass membrane protein</topology>
    </subcellularLocation>
</comment>
<dbReference type="RefSeq" id="WP_264893935.1">
    <property type="nucleotide sequence ID" value="NZ_CP110257.1"/>
</dbReference>
<feature type="transmembrane region" description="Helical" evidence="7">
    <location>
        <begin position="122"/>
        <end position="144"/>
    </location>
</feature>
<name>A0ABY6MVU1_9BURK</name>
<keyword evidence="10" id="KW-1185">Reference proteome</keyword>
<evidence type="ECO:0000256" key="2">
    <source>
        <dbReference type="ARBA" id="ARBA00010792"/>
    </source>
</evidence>
<keyword evidence="6 7" id="KW-0472">Membrane</keyword>
<comment type="similarity">
    <text evidence="2 7">Belongs to the DedA family.</text>
</comment>
<protein>
    <submittedName>
        <fullName evidence="9">DedA family protein</fullName>
    </submittedName>
</protein>
<organism evidence="9 10">
    <name type="scientific">Caldimonas aquatica</name>
    <dbReference type="NCBI Taxonomy" id="376175"/>
    <lineage>
        <taxon>Bacteria</taxon>
        <taxon>Pseudomonadati</taxon>
        <taxon>Pseudomonadota</taxon>
        <taxon>Betaproteobacteria</taxon>
        <taxon>Burkholderiales</taxon>
        <taxon>Sphaerotilaceae</taxon>
        <taxon>Caldimonas</taxon>
    </lineage>
</organism>
<feature type="transmembrane region" description="Helical" evidence="7">
    <location>
        <begin position="188"/>
        <end position="206"/>
    </location>
</feature>
<gene>
    <name evidence="9" type="ORF">OMP39_05975</name>
</gene>
<dbReference type="InterPro" id="IPR058127">
    <property type="entry name" value="DedA"/>
</dbReference>
<dbReference type="PANTHER" id="PTHR30353:SF0">
    <property type="entry name" value="TRANSMEMBRANE PROTEIN"/>
    <property type="match status" value="1"/>
</dbReference>
<keyword evidence="5 7" id="KW-1133">Transmembrane helix</keyword>
<sequence>MDIVAFLIDFILHVDAHLAEFVAHYGAWVYALLFLIVFVETGLVVMPFLPGDSLLFVVGALCGAGVMNLPLAMILLLVAAIAGDQINYTIGRYVGPKVFRWEQSRFFNRAAFDQAHAFYERYGGITIVLARFMPFIRTFAPFVAGVAEMSRGKFTFYNVLGAVLWVCGLTTAGYLFGNLPIVQENLSLIIWALFIVPGLVAIFGAWRGRRAAALAERSSG</sequence>
<dbReference type="Pfam" id="PF09335">
    <property type="entry name" value="VTT_dom"/>
    <property type="match status" value="1"/>
</dbReference>
<feature type="transmembrane region" description="Helical" evidence="7">
    <location>
        <begin position="27"/>
        <end position="49"/>
    </location>
</feature>
<keyword evidence="3 7" id="KW-1003">Cell membrane</keyword>
<dbReference type="NCBIfam" id="NF008102">
    <property type="entry name" value="PRK10847.1"/>
    <property type="match status" value="1"/>
</dbReference>
<dbReference type="InterPro" id="IPR032816">
    <property type="entry name" value="VTT_dom"/>
</dbReference>
<evidence type="ECO:0000256" key="5">
    <source>
        <dbReference type="ARBA" id="ARBA00022989"/>
    </source>
</evidence>
<dbReference type="InterPro" id="IPR032818">
    <property type="entry name" value="DedA-like"/>
</dbReference>
<feature type="domain" description="VTT" evidence="8">
    <location>
        <begin position="49"/>
        <end position="174"/>
    </location>
</feature>
<reference evidence="9" key="1">
    <citation type="submission" date="2022-10" db="EMBL/GenBank/DDBJ databases">
        <title>Complete genome sequence of Schlegelella aquatica LMG 23380.</title>
        <authorList>
            <person name="Musilova J."/>
            <person name="Kourilova X."/>
            <person name="Bezdicek M."/>
            <person name="Hermankova K."/>
            <person name="Obruca S."/>
            <person name="Sedlar K."/>
        </authorList>
    </citation>
    <scope>NUCLEOTIDE SEQUENCE</scope>
    <source>
        <strain evidence="9">LMG 23380</strain>
    </source>
</reference>
<evidence type="ECO:0000313" key="10">
    <source>
        <dbReference type="Proteomes" id="UP001163266"/>
    </source>
</evidence>
<evidence type="ECO:0000313" key="9">
    <source>
        <dbReference type="EMBL" id="UZD56119.1"/>
    </source>
</evidence>
<feature type="transmembrane region" description="Helical" evidence="7">
    <location>
        <begin position="56"/>
        <end position="82"/>
    </location>
</feature>
<evidence type="ECO:0000259" key="8">
    <source>
        <dbReference type="Pfam" id="PF09335"/>
    </source>
</evidence>
<evidence type="ECO:0000256" key="7">
    <source>
        <dbReference type="RuleBase" id="RU367016"/>
    </source>
</evidence>
<keyword evidence="4 7" id="KW-0812">Transmembrane</keyword>
<accession>A0ABY6MVU1</accession>
<dbReference type="PANTHER" id="PTHR30353">
    <property type="entry name" value="INNER MEMBRANE PROTEIN DEDA-RELATED"/>
    <property type="match status" value="1"/>
</dbReference>
<evidence type="ECO:0000256" key="6">
    <source>
        <dbReference type="ARBA" id="ARBA00023136"/>
    </source>
</evidence>
<evidence type="ECO:0000256" key="3">
    <source>
        <dbReference type="ARBA" id="ARBA00022475"/>
    </source>
</evidence>
<evidence type="ECO:0000256" key="1">
    <source>
        <dbReference type="ARBA" id="ARBA00004651"/>
    </source>
</evidence>
<dbReference type="EMBL" id="CP110257">
    <property type="protein sequence ID" value="UZD56119.1"/>
    <property type="molecule type" value="Genomic_DNA"/>
</dbReference>
<feature type="transmembrane region" description="Helical" evidence="7">
    <location>
        <begin position="156"/>
        <end position="176"/>
    </location>
</feature>